<dbReference type="GeneID" id="107426339"/>
<feature type="transmembrane region" description="Helical" evidence="7">
    <location>
        <begin position="137"/>
        <end position="155"/>
    </location>
</feature>
<feature type="region of interest" description="Disordered" evidence="6">
    <location>
        <begin position="1"/>
        <end position="28"/>
    </location>
</feature>
<dbReference type="PIRSF" id="PIRSF005859">
    <property type="entry name" value="PBR"/>
    <property type="match status" value="1"/>
</dbReference>
<keyword evidence="5 7" id="KW-0472">Membrane</keyword>
<dbReference type="RefSeq" id="XP_015891970.1">
    <property type="nucleotide sequence ID" value="XM_016036484.4"/>
</dbReference>
<evidence type="ECO:0000256" key="2">
    <source>
        <dbReference type="ARBA" id="ARBA00007524"/>
    </source>
</evidence>
<evidence type="ECO:0000256" key="5">
    <source>
        <dbReference type="ARBA" id="ARBA00023136"/>
    </source>
</evidence>
<gene>
    <name evidence="9" type="primary">LOC107426339</name>
</gene>
<dbReference type="AlphaFoldDB" id="A0A6P4AS32"/>
<dbReference type="GO" id="GO:0016020">
    <property type="term" value="C:membrane"/>
    <property type="evidence" value="ECO:0007669"/>
    <property type="project" value="UniProtKB-SubCell"/>
</dbReference>
<dbReference type="PANTHER" id="PTHR10057">
    <property type="entry name" value="PERIPHERAL-TYPE BENZODIAZEPINE RECEPTOR"/>
    <property type="match status" value="1"/>
</dbReference>
<keyword evidence="4 7" id="KW-1133">Transmembrane helix</keyword>
<dbReference type="InterPro" id="IPR004307">
    <property type="entry name" value="TspO_MBR"/>
</dbReference>
<evidence type="ECO:0000313" key="9">
    <source>
        <dbReference type="RefSeq" id="XP_015891970.1"/>
    </source>
</evidence>
<dbReference type="GO" id="GO:0033013">
    <property type="term" value="P:tetrapyrrole metabolic process"/>
    <property type="evidence" value="ECO:0007669"/>
    <property type="project" value="UniProtKB-ARBA"/>
</dbReference>
<dbReference type="KEGG" id="zju:107426339"/>
<organism evidence="8 9">
    <name type="scientific">Ziziphus jujuba</name>
    <name type="common">Chinese jujube</name>
    <name type="synonym">Ziziphus sativa</name>
    <dbReference type="NCBI Taxonomy" id="326968"/>
    <lineage>
        <taxon>Eukaryota</taxon>
        <taxon>Viridiplantae</taxon>
        <taxon>Streptophyta</taxon>
        <taxon>Embryophyta</taxon>
        <taxon>Tracheophyta</taxon>
        <taxon>Spermatophyta</taxon>
        <taxon>Magnoliopsida</taxon>
        <taxon>eudicotyledons</taxon>
        <taxon>Gunneridae</taxon>
        <taxon>Pentapetalae</taxon>
        <taxon>rosids</taxon>
        <taxon>fabids</taxon>
        <taxon>Rosales</taxon>
        <taxon>Rhamnaceae</taxon>
        <taxon>Paliureae</taxon>
        <taxon>Ziziphus</taxon>
    </lineage>
</organism>
<evidence type="ECO:0000256" key="4">
    <source>
        <dbReference type="ARBA" id="ARBA00022989"/>
    </source>
</evidence>
<keyword evidence="3 7" id="KW-0812">Transmembrane</keyword>
<evidence type="ECO:0000256" key="7">
    <source>
        <dbReference type="SAM" id="Phobius"/>
    </source>
</evidence>
<comment type="subcellular location">
    <subcellularLocation>
        <location evidence="1">Membrane</location>
        <topology evidence="1">Multi-pass membrane protein</topology>
    </subcellularLocation>
</comment>
<protein>
    <submittedName>
        <fullName evidence="9">Translocator protein homolog</fullName>
    </submittedName>
</protein>
<accession>A0A6P4AS32</accession>
<name>A0A6P4AS32_ZIZJJ</name>
<evidence type="ECO:0000256" key="1">
    <source>
        <dbReference type="ARBA" id="ARBA00004141"/>
    </source>
</evidence>
<comment type="similarity">
    <text evidence="2">Belongs to the TspO/BZRP family.</text>
</comment>
<feature type="transmembrane region" description="Helical" evidence="7">
    <location>
        <begin position="111"/>
        <end position="131"/>
    </location>
</feature>
<evidence type="ECO:0000256" key="3">
    <source>
        <dbReference type="ARBA" id="ARBA00022692"/>
    </source>
</evidence>
<sequence>MDSQSSLKQRTRGEPTPTASKDNRSRRDKRMAMAKRGFRSLAVAVSLPVSLSLLSIYLGGSSNSYAISSKPFWFPPLWALHFTTIASSFLMGLSAWLVWAQGGFHKKPMAAYLYLTQLAFSLAWDPIVFGFGSTRAGLIVCLGMLVALLGCSSAFKQVNPIAGDVMKPCIAWNAFLAIVNFKLIFI</sequence>
<evidence type="ECO:0000313" key="8">
    <source>
        <dbReference type="Proteomes" id="UP001652623"/>
    </source>
</evidence>
<dbReference type="CDD" id="cd15904">
    <property type="entry name" value="TSPO_MBR"/>
    <property type="match status" value="1"/>
</dbReference>
<keyword evidence="8" id="KW-1185">Reference proteome</keyword>
<dbReference type="Proteomes" id="UP001652623">
    <property type="component" value="Chromosome 9"/>
</dbReference>
<feature type="transmembrane region" description="Helical" evidence="7">
    <location>
        <begin position="78"/>
        <end position="99"/>
    </location>
</feature>
<reference evidence="9" key="1">
    <citation type="submission" date="2025-08" db="UniProtKB">
        <authorList>
            <consortium name="RefSeq"/>
        </authorList>
    </citation>
    <scope>IDENTIFICATION</scope>
    <source>
        <tissue evidence="9">Seedling</tissue>
    </source>
</reference>
<feature type="transmembrane region" description="Helical" evidence="7">
    <location>
        <begin position="37"/>
        <end position="58"/>
    </location>
</feature>
<dbReference type="InterPro" id="IPR038330">
    <property type="entry name" value="TspO/MBR-related_sf"/>
</dbReference>
<dbReference type="Gene3D" id="1.20.1260.100">
    <property type="entry name" value="TspO/MBR protein"/>
    <property type="match status" value="1"/>
</dbReference>
<proteinExistence type="inferred from homology"/>
<feature type="transmembrane region" description="Helical" evidence="7">
    <location>
        <begin position="167"/>
        <end position="185"/>
    </location>
</feature>
<dbReference type="PANTHER" id="PTHR10057:SF0">
    <property type="entry name" value="TRANSLOCATOR PROTEIN"/>
    <property type="match status" value="1"/>
</dbReference>
<dbReference type="FunFam" id="1.20.1260.100:FF:000001">
    <property type="entry name" value="translocator protein 2"/>
    <property type="match status" value="1"/>
</dbReference>
<dbReference type="Pfam" id="PF03073">
    <property type="entry name" value="TspO_MBR"/>
    <property type="match status" value="1"/>
</dbReference>
<dbReference type="FunCoup" id="A0A6P4AS32">
    <property type="interactions" value="66"/>
</dbReference>
<evidence type="ECO:0000256" key="6">
    <source>
        <dbReference type="SAM" id="MobiDB-lite"/>
    </source>
</evidence>
<dbReference type="InParanoid" id="A0A6P4AS32"/>